<dbReference type="AlphaFoldDB" id="A0AA36MU21"/>
<evidence type="ECO:0000313" key="5">
    <source>
        <dbReference type="Proteomes" id="UP001178507"/>
    </source>
</evidence>
<sequence>MTKAIKELDLRIFEFGDLGLLQKCVRYFVGADLFGAYEKSATVKSPEAKAPQTRLVRTASMISPDEVLKELSMWELERRTNLFKHHWKTPYWLHDGVAKMKWVAFEDNVYTRHPFISADANEARIAESETPPVETVEFLGQRRKCSWSTCPVDGETDELGWQYSTDFVVGNTGWLPYCGSVSFVRRRCWQPSFYTDAEEIGKIRDRAPTTILQNKAPSGAKTPIFEKLLGEISLDLLGASLEKDDWKDPDSLMSFYWQEMGASQLEISDWSDGESFVSVVKGKVRTIEMRTPVPPAPMCPKETRVQSTWHVVILPDKVLLESVTMSLDVPCGTNFNVIACDTFTVQGGKLKMLRTCGVEWLQSTWLKSMVEQNVPPQLTAVAERMSQVVTRWWDKVGSKLEQPVP</sequence>
<keyword evidence="2" id="KW-0472">Membrane</keyword>
<evidence type="ECO:0000313" key="4">
    <source>
        <dbReference type="EMBL" id="CAJ1380324.1"/>
    </source>
</evidence>
<dbReference type="InterPro" id="IPR031968">
    <property type="entry name" value="VASt"/>
</dbReference>
<evidence type="ECO:0000256" key="2">
    <source>
        <dbReference type="ARBA" id="ARBA00023136"/>
    </source>
</evidence>
<name>A0AA36MU21_9DINO</name>
<dbReference type="PROSITE" id="PS51778">
    <property type="entry name" value="VAST"/>
    <property type="match status" value="1"/>
</dbReference>
<feature type="domain" description="VASt" evidence="3">
    <location>
        <begin position="220"/>
        <end position="386"/>
    </location>
</feature>
<organism evidence="4 5">
    <name type="scientific">Effrenium voratum</name>
    <dbReference type="NCBI Taxonomy" id="2562239"/>
    <lineage>
        <taxon>Eukaryota</taxon>
        <taxon>Sar</taxon>
        <taxon>Alveolata</taxon>
        <taxon>Dinophyceae</taxon>
        <taxon>Suessiales</taxon>
        <taxon>Symbiodiniaceae</taxon>
        <taxon>Effrenium</taxon>
    </lineage>
</organism>
<accession>A0AA36MU21</accession>
<dbReference type="Pfam" id="PF16016">
    <property type="entry name" value="VASt"/>
    <property type="match status" value="1"/>
</dbReference>
<evidence type="ECO:0000259" key="3">
    <source>
        <dbReference type="PROSITE" id="PS51778"/>
    </source>
</evidence>
<comment type="caution">
    <text evidence="4">The sequence shown here is derived from an EMBL/GenBank/DDBJ whole genome shotgun (WGS) entry which is preliminary data.</text>
</comment>
<gene>
    <name evidence="4" type="ORF">EVOR1521_LOCUS8293</name>
</gene>
<dbReference type="EMBL" id="CAUJNA010000702">
    <property type="protein sequence ID" value="CAJ1380324.1"/>
    <property type="molecule type" value="Genomic_DNA"/>
</dbReference>
<reference evidence="4" key="1">
    <citation type="submission" date="2023-08" db="EMBL/GenBank/DDBJ databases">
        <authorList>
            <person name="Chen Y."/>
            <person name="Shah S."/>
            <person name="Dougan E. K."/>
            <person name="Thang M."/>
            <person name="Chan C."/>
        </authorList>
    </citation>
    <scope>NUCLEOTIDE SEQUENCE</scope>
</reference>
<protein>
    <recommendedName>
        <fullName evidence="3">VASt domain-containing protein</fullName>
    </recommendedName>
</protein>
<proteinExistence type="predicted"/>
<keyword evidence="5" id="KW-1185">Reference proteome</keyword>
<comment type="subcellular location">
    <subcellularLocation>
        <location evidence="1">Membrane</location>
    </subcellularLocation>
</comment>
<dbReference type="GO" id="GO:0016020">
    <property type="term" value="C:membrane"/>
    <property type="evidence" value="ECO:0007669"/>
    <property type="project" value="UniProtKB-SubCell"/>
</dbReference>
<dbReference type="Proteomes" id="UP001178507">
    <property type="component" value="Unassembled WGS sequence"/>
</dbReference>
<evidence type="ECO:0000256" key="1">
    <source>
        <dbReference type="ARBA" id="ARBA00004370"/>
    </source>
</evidence>